<proteinExistence type="predicted"/>
<name>A0ACC2W0Y0_9TREE</name>
<evidence type="ECO:0000313" key="1">
    <source>
        <dbReference type="EMBL" id="KAJ9105384.1"/>
    </source>
</evidence>
<keyword evidence="2" id="KW-1185">Reference proteome</keyword>
<accession>A0ACC2W0Y0</accession>
<reference evidence="1" key="1">
    <citation type="submission" date="2023-04" db="EMBL/GenBank/DDBJ databases">
        <title>Draft Genome sequencing of Naganishia species isolated from polar environments using Oxford Nanopore Technology.</title>
        <authorList>
            <person name="Leo P."/>
            <person name="Venkateswaran K."/>
        </authorList>
    </citation>
    <scope>NUCLEOTIDE SEQUENCE</scope>
    <source>
        <strain evidence="1">MNA-CCFEE 5423</strain>
    </source>
</reference>
<dbReference type="Proteomes" id="UP001227268">
    <property type="component" value="Unassembled WGS sequence"/>
</dbReference>
<organism evidence="1 2">
    <name type="scientific">Naganishia friedmannii</name>
    <dbReference type="NCBI Taxonomy" id="89922"/>
    <lineage>
        <taxon>Eukaryota</taxon>
        <taxon>Fungi</taxon>
        <taxon>Dikarya</taxon>
        <taxon>Basidiomycota</taxon>
        <taxon>Agaricomycotina</taxon>
        <taxon>Tremellomycetes</taxon>
        <taxon>Filobasidiales</taxon>
        <taxon>Filobasidiaceae</taxon>
        <taxon>Naganishia</taxon>
    </lineage>
</organism>
<comment type="caution">
    <text evidence="1">The sequence shown here is derived from an EMBL/GenBank/DDBJ whole genome shotgun (WGS) entry which is preliminary data.</text>
</comment>
<sequence length="535" mass="57883">MTTPTRGQPESPTSRSRIRVSRSNIRSPLNTRGNLPMRLDGAESPSRSRQASPLTLPYVDLEAGKPGDRDISEEAVEMRTWSKGHADRVDDKVDEFGKTDVTPRRRTIRKSIPKGNLDGQAGPPSFARSEFETIVRHLRNRSPYKAATSKPKFPNNLDYAWQFAGWGQLSYLDLTKQDLEDAEMRLAVALDRPKLDQYRATSIAGNAVWGSVFYSLPAICAVADIYSPICMAVACSILFLFRPILLELGSAIRVDGASTSSPQYVYLLNFTAKGWALCAAAVTLIDAVATGVVSAATAASYIKGEVTLPFPDLVLTIIILGAFTGLLLFGIRESSSVTLGICALHCVTILILVITACVHWAASGSDVLKQNWQSSPSGGSNIARPEAYPAVLRNLIIGALTINISVLIVTYAVLPSDTIRNGANILSSVGQVAGGTWLRKVVVVDSAIVVDWCSNNVQPGGTFDSGSGTTCLVQEAIAENRESMGRMRTLPCPVPDHIFSVKLWPDASLELVQHGIHGRPILLCNMWIGDQDHPE</sequence>
<dbReference type="EMBL" id="JASBWT010000004">
    <property type="protein sequence ID" value="KAJ9105384.1"/>
    <property type="molecule type" value="Genomic_DNA"/>
</dbReference>
<gene>
    <name evidence="1" type="ORF">QFC21_001753</name>
</gene>
<protein>
    <submittedName>
        <fullName evidence="1">Uncharacterized protein</fullName>
    </submittedName>
</protein>
<evidence type="ECO:0000313" key="2">
    <source>
        <dbReference type="Proteomes" id="UP001227268"/>
    </source>
</evidence>